<evidence type="ECO:0000313" key="2">
    <source>
        <dbReference type="Proteomes" id="UP001266305"/>
    </source>
</evidence>
<reference evidence="1 2" key="1">
    <citation type="submission" date="2023-05" db="EMBL/GenBank/DDBJ databases">
        <title>B98-5 Cell Line De Novo Hybrid Assembly: An Optical Mapping Approach.</title>
        <authorList>
            <person name="Kananen K."/>
            <person name="Auerbach J.A."/>
            <person name="Kautto E."/>
            <person name="Blachly J.S."/>
        </authorList>
    </citation>
    <scope>NUCLEOTIDE SEQUENCE [LARGE SCALE GENOMIC DNA]</scope>
    <source>
        <strain evidence="1">B95-8</strain>
        <tissue evidence="1">Cell line</tissue>
    </source>
</reference>
<evidence type="ECO:0000313" key="1">
    <source>
        <dbReference type="EMBL" id="KAK2083723.1"/>
    </source>
</evidence>
<feature type="non-terminal residue" evidence="1">
    <location>
        <position position="62"/>
    </location>
</feature>
<comment type="caution">
    <text evidence="1">The sequence shown here is derived from an EMBL/GenBank/DDBJ whole genome shotgun (WGS) entry which is preliminary data.</text>
</comment>
<feature type="non-terminal residue" evidence="1">
    <location>
        <position position="1"/>
    </location>
</feature>
<dbReference type="EMBL" id="JASSZA010000023">
    <property type="protein sequence ID" value="KAK2083723.1"/>
    <property type="molecule type" value="Genomic_DNA"/>
</dbReference>
<name>A0ABQ9TH18_SAGOE</name>
<sequence>GPSDFEQPVPRPSPTGPFLLGALGFLDFTRPGKARSPLADAQRVSLTQTLPPNPWIGAPLIT</sequence>
<proteinExistence type="predicted"/>
<gene>
    <name evidence="1" type="ORF">P7K49_038959</name>
</gene>
<protein>
    <submittedName>
        <fullName evidence="1">Uncharacterized protein</fullName>
    </submittedName>
</protein>
<accession>A0ABQ9TH18</accession>
<keyword evidence="2" id="KW-1185">Reference proteome</keyword>
<organism evidence="1 2">
    <name type="scientific">Saguinus oedipus</name>
    <name type="common">Cotton-top tamarin</name>
    <name type="synonym">Oedipomidas oedipus</name>
    <dbReference type="NCBI Taxonomy" id="9490"/>
    <lineage>
        <taxon>Eukaryota</taxon>
        <taxon>Metazoa</taxon>
        <taxon>Chordata</taxon>
        <taxon>Craniata</taxon>
        <taxon>Vertebrata</taxon>
        <taxon>Euteleostomi</taxon>
        <taxon>Mammalia</taxon>
        <taxon>Eutheria</taxon>
        <taxon>Euarchontoglires</taxon>
        <taxon>Primates</taxon>
        <taxon>Haplorrhini</taxon>
        <taxon>Platyrrhini</taxon>
        <taxon>Cebidae</taxon>
        <taxon>Callitrichinae</taxon>
        <taxon>Saguinus</taxon>
    </lineage>
</organism>
<dbReference type="Proteomes" id="UP001266305">
    <property type="component" value="Unassembled WGS sequence"/>
</dbReference>